<organism evidence="2 3">
    <name type="scientific">Trypanosoma brucei gambiense (strain MHOM/CI/86/DAL972)</name>
    <dbReference type="NCBI Taxonomy" id="679716"/>
    <lineage>
        <taxon>Eukaryota</taxon>
        <taxon>Discoba</taxon>
        <taxon>Euglenozoa</taxon>
        <taxon>Kinetoplastea</taxon>
        <taxon>Metakinetoplastina</taxon>
        <taxon>Trypanosomatida</taxon>
        <taxon>Trypanosomatidae</taxon>
        <taxon>Trypanosoma</taxon>
    </lineage>
</organism>
<dbReference type="GeneID" id="23862103"/>
<name>C9ZRD0_TRYB9</name>
<keyword evidence="1" id="KW-0812">Transmembrane</keyword>
<dbReference type="KEGG" id="tbg:TbgDal_VI4380"/>
<evidence type="ECO:0000313" key="3">
    <source>
        <dbReference type="Proteomes" id="UP000002316"/>
    </source>
</evidence>
<feature type="transmembrane region" description="Helical" evidence="1">
    <location>
        <begin position="45"/>
        <end position="63"/>
    </location>
</feature>
<feature type="transmembrane region" description="Helical" evidence="1">
    <location>
        <begin position="112"/>
        <end position="137"/>
    </location>
</feature>
<proteinExistence type="predicted"/>
<dbReference type="Proteomes" id="UP000002316">
    <property type="component" value="Chromosome 6"/>
</dbReference>
<dbReference type="RefSeq" id="XP_011774245.1">
    <property type="nucleotide sequence ID" value="XM_011775943.1"/>
</dbReference>
<keyword evidence="1" id="KW-1133">Transmembrane helix</keyword>
<accession>C9ZRD0</accession>
<dbReference type="EMBL" id="FN554969">
    <property type="protein sequence ID" value="CBH11960.1"/>
    <property type="molecule type" value="Genomic_DNA"/>
</dbReference>
<feature type="transmembrane region" description="Helical" evidence="1">
    <location>
        <begin position="75"/>
        <end position="100"/>
    </location>
</feature>
<protein>
    <submittedName>
        <fullName evidence="2">Uncharacterized protein</fullName>
    </submittedName>
</protein>
<evidence type="ECO:0000313" key="2">
    <source>
        <dbReference type="EMBL" id="CBH11960.1"/>
    </source>
</evidence>
<evidence type="ECO:0000256" key="1">
    <source>
        <dbReference type="SAM" id="Phobius"/>
    </source>
</evidence>
<sequence length="138" mass="15527">MHMFAFLCTTGPASMLFNINCCCRYWFYLFDHLHLLSFPPARGLLYISVSVGAVVGDKLLYLATGCLLSPHHNFIILYVNVSVLVVTVVGFAYLWLGLLLRINSAPRLSGNIWIINTYLGCLEASFCTLAWSVWPFVK</sequence>
<dbReference type="AlphaFoldDB" id="C9ZRD0"/>
<reference evidence="3" key="1">
    <citation type="journal article" date="2010" name="PLoS Negl. Trop. Dis.">
        <title>The genome sequence of Trypanosoma brucei gambiense, causative agent of chronic human african trypanosomiasis.</title>
        <authorList>
            <person name="Jackson A.P."/>
            <person name="Sanders M."/>
            <person name="Berry A."/>
            <person name="McQuillan J."/>
            <person name="Aslett M.A."/>
            <person name="Quail M.A."/>
            <person name="Chukualim B."/>
            <person name="Capewell P."/>
            <person name="MacLeod A."/>
            <person name="Melville S.E."/>
            <person name="Gibson W."/>
            <person name="Barry J.D."/>
            <person name="Berriman M."/>
            <person name="Hertz-Fowler C."/>
        </authorList>
    </citation>
    <scope>NUCLEOTIDE SEQUENCE [LARGE SCALE GENOMIC DNA]</scope>
    <source>
        <strain evidence="3">MHOM/CI/86/DAL972</strain>
    </source>
</reference>
<gene>
    <name evidence="2" type="ORF">TbgDal_VI4380</name>
</gene>
<keyword evidence="1" id="KW-0472">Membrane</keyword>